<dbReference type="Pfam" id="PF01810">
    <property type="entry name" value="LysE"/>
    <property type="match status" value="1"/>
</dbReference>
<feature type="transmembrane region" description="Helical" evidence="6">
    <location>
        <begin position="12"/>
        <end position="31"/>
    </location>
</feature>
<dbReference type="RefSeq" id="WP_314280614.1">
    <property type="nucleotide sequence ID" value="NZ_JAVVDO010000005.1"/>
</dbReference>
<evidence type="ECO:0000256" key="4">
    <source>
        <dbReference type="ARBA" id="ARBA00022989"/>
    </source>
</evidence>
<proteinExistence type="predicted"/>
<keyword evidence="3 6" id="KW-0812">Transmembrane</keyword>
<evidence type="ECO:0000256" key="6">
    <source>
        <dbReference type="SAM" id="Phobius"/>
    </source>
</evidence>
<keyword evidence="5 6" id="KW-0472">Membrane</keyword>
<feature type="transmembrane region" description="Helical" evidence="6">
    <location>
        <begin position="166"/>
        <end position="186"/>
    </location>
</feature>
<evidence type="ECO:0000256" key="5">
    <source>
        <dbReference type="ARBA" id="ARBA00023136"/>
    </source>
</evidence>
<evidence type="ECO:0000313" key="7">
    <source>
        <dbReference type="EMBL" id="MDT8330327.1"/>
    </source>
</evidence>
<name>A0ABU3MBU6_9PROT</name>
<keyword evidence="8" id="KW-1185">Reference proteome</keyword>
<evidence type="ECO:0000256" key="2">
    <source>
        <dbReference type="ARBA" id="ARBA00022475"/>
    </source>
</evidence>
<feature type="transmembrane region" description="Helical" evidence="6">
    <location>
        <begin position="85"/>
        <end position="103"/>
    </location>
</feature>
<protein>
    <submittedName>
        <fullName evidence="7">LysE family transporter</fullName>
    </submittedName>
</protein>
<sequence>MITGHLASPHPLPALSSLLLFLLGYAAILAIPGPNLLAVGLVSALRGPRGAAPLCAGIALGAATLAAAIALTLEATARLPGLPGTLHGIGALLLLGTAASLAWPRPASPAPHAPAPGTPAETPPARFQAEGLMAFGAGFCTAAANPVTTSFFAGAFAQLRAEGSGLVPLAIPGVALTALLFFLGIAQLLSRPLARRAALAWQRPLRLGAATLLAVLATAILVRPAPPPSPPPLVLIRAP</sequence>
<dbReference type="InterPro" id="IPR001123">
    <property type="entry name" value="LeuE-type"/>
</dbReference>
<reference evidence="7 8" key="1">
    <citation type="journal article" date="2019" name="Microb. Pathog.">
        <title>Comparison of VITEK 2, MALDI-TOF MS, 16S rRNA gene sequencing, and whole-genome sequencing for identification of Roseomonas mucosa.</title>
        <authorList>
            <person name="Rudolph W.W."/>
            <person name="Gunzer F."/>
            <person name="Trauth M."/>
            <person name="Bunk B."/>
            <person name="Bigge R."/>
            <person name="Schrottner P."/>
        </authorList>
    </citation>
    <scope>NUCLEOTIDE SEQUENCE [LARGE SCALE GENOMIC DNA]</scope>
    <source>
        <strain evidence="7 8">DSM 103800</strain>
    </source>
</reference>
<dbReference type="Proteomes" id="UP001258945">
    <property type="component" value="Unassembled WGS sequence"/>
</dbReference>
<gene>
    <name evidence="7" type="ORF">RQ831_04625</name>
</gene>
<dbReference type="EMBL" id="JAVVDO010000005">
    <property type="protein sequence ID" value="MDT8330327.1"/>
    <property type="molecule type" value="Genomic_DNA"/>
</dbReference>
<keyword evidence="4 6" id="KW-1133">Transmembrane helix</keyword>
<evidence type="ECO:0000256" key="3">
    <source>
        <dbReference type="ARBA" id="ARBA00022692"/>
    </source>
</evidence>
<comment type="caution">
    <text evidence="7">The sequence shown here is derived from an EMBL/GenBank/DDBJ whole genome shotgun (WGS) entry which is preliminary data.</text>
</comment>
<evidence type="ECO:0000256" key="1">
    <source>
        <dbReference type="ARBA" id="ARBA00004651"/>
    </source>
</evidence>
<comment type="subcellular location">
    <subcellularLocation>
        <location evidence="1">Cell membrane</location>
        <topology evidence="1">Multi-pass membrane protein</topology>
    </subcellularLocation>
</comment>
<feature type="transmembrane region" description="Helical" evidence="6">
    <location>
        <begin position="207"/>
        <end position="225"/>
    </location>
</feature>
<keyword evidence="2" id="KW-1003">Cell membrane</keyword>
<feature type="transmembrane region" description="Helical" evidence="6">
    <location>
        <begin position="51"/>
        <end position="73"/>
    </location>
</feature>
<organism evidence="7 8">
    <name type="scientific">Roseomonas gilardii</name>
    <dbReference type="NCBI Taxonomy" id="257708"/>
    <lineage>
        <taxon>Bacteria</taxon>
        <taxon>Pseudomonadati</taxon>
        <taxon>Pseudomonadota</taxon>
        <taxon>Alphaproteobacteria</taxon>
        <taxon>Acetobacterales</taxon>
        <taxon>Roseomonadaceae</taxon>
        <taxon>Roseomonas</taxon>
    </lineage>
</organism>
<accession>A0ABU3MBU6</accession>
<evidence type="ECO:0000313" key="8">
    <source>
        <dbReference type="Proteomes" id="UP001258945"/>
    </source>
</evidence>